<dbReference type="GO" id="GO:0009279">
    <property type="term" value="C:cell outer membrane"/>
    <property type="evidence" value="ECO:0007669"/>
    <property type="project" value="UniProtKB-SubCell"/>
</dbReference>
<evidence type="ECO:0000256" key="9">
    <source>
        <dbReference type="ARBA" id="ARBA00023136"/>
    </source>
</evidence>
<evidence type="ECO:0000256" key="3">
    <source>
        <dbReference type="ARBA" id="ARBA00022452"/>
    </source>
</evidence>
<keyword evidence="5 11" id="KW-0812">Transmembrane</keyword>
<comment type="caution">
    <text evidence="13">The sequence shown here is derived from an EMBL/GenBank/DDBJ whole genome shotgun (WGS) entry which is preliminary data.</text>
</comment>
<dbReference type="eggNOG" id="COG4774">
    <property type="taxonomic scope" value="Bacteria"/>
</dbReference>
<dbReference type="SUPFAM" id="SSF56935">
    <property type="entry name" value="Porins"/>
    <property type="match status" value="1"/>
</dbReference>
<dbReference type="InterPro" id="IPR039426">
    <property type="entry name" value="TonB-dep_rcpt-like"/>
</dbReference>
<dbReference type="GO" id="GO:0006826">
    <property type="term" value="P:iron ion transport"/>
    <property type="evidence" value="ECO:0007669"/>
    <property type="project" value="UniProtKB-KW"/>
</dbReference>
<keyword evidence="10 11" id="KW-0998">Cell outer membrane</keyword>
<keyword evidence="8 12" id="KW-0798">TonB box</keyword>
<dbReference type="PANTHER" id="PTHR32552:SF81">
    <property type="entry name" value="TONB-DEPENDENT OUTER MEMBRANE RECEPTOR"/>
    <property type="match status" value="1"/>
</dbReference>
<keyword evidence="4" id="KW-0410">Iron transport</keyword>
<reference evidence="13 14" key="1">
    <citation type="journal article" date="2011" name="J. Bacteriol.">
        <title>Genome sequence of strain IMCC3088, a proteorhodopsin-containing marine bacterium belonging to the OM60/NOR5 clade.</title>
        <authorList>
            <person name="Jang Y."/>
            <person name="Oh H.M."/>
            <person name="Kang I."/>
            <person name="Lee K."/>
            <person name="Yang S.J."/>
            <person name="Cho J.C."/>
        </authorList>
    </citation>
    <scope>NUCLEOTIDE SEQUENCE [LARGE SCALE GENOMIC DNA]</scope>
    <source>
        <strain evidence="13 14">IMCC3088</strain>
    </source>
</reference>
<evidence type="ECO:0000256" key="1">
    <source>
        <dbReference type="ARBA" id="ARBA00004571"/>
    </source>
</evidence>
<evidence type="ECO:0000256" key="2">
    <source>
        <dbReference type="ARBA" id="ARBA00022448"/>
    </source>
</evidence>
<dbReference type="InterPro" id="IPR012910">
    <property type="entry name" value="Plug_dom"/>
</dbReference>
<protein>
    <submittedName>
        <fullName evidence="13">TonB-dependent receptor</fullName>
    </submittedName>
</protein>
<dbReference type="PROSITE" id="PS52016">
    <property type="entry name" value="TONB_DEPENDENT_REC_3"/>
    <property type="match status" value="1"/>
</dbReference>
<evidence type="ECO:0000256" key="5">
    <source>
        <dbReference type="ARBA" id="ARBA00022692"/>
    </source>
</evidence>
<comment type="similarity">
    <text evidence="11 12">Belongs to the TonB-dependent receptor family.</text>
</comment>
<proteinExistence type="inferred from homology"/>
<dbReference type="InterPro" id="IPR000531">
    <property type="entry name" value="Beta-barrel_TonB"/>
</dbReference>
<keyword evidence="2 11" id="KW-0813">Transport</keyword>
<dbReference type="Pfam" id="PF07715">
    <property type="entry name" value="Plug"/>
    <property type="match status" value="1"/>
</dbReference>
<evidence type="ECO:0000256" key="11">
    <source>
        <dbReference type="PROSITE-ProRule" id="PRU01360"/>
    </source>
</evidence>
<dbReference type="PANTHER" id="PTHR32552">
    <property type="entry name" value="FERRICHROME IRON RECEPTOR-RELATED"/>
    <property type="match status" value="1"/>
</dbReference>
<comment type="subcellular location">
    <subcellularLocation>
        <location evidence="1 11">Cell outer membrane</location>
        <topology evidence="1 11">Multi-pass membrane protein</topology>
    </subcellularLocation>
</comment>
<dbReference type="OrthoDB" id="5710578at2"/>
<keyword evidence="7" id="KW-0406">Ion transport</keyword>
<evidence type="ECO:0000256" key="10">
    <source>
        <dbReference type="ARBA" id="ARBA00023237"/>
    </source>
</evidence>
<dbReference type="RefSeq" id="WP_009575755.1">
    <property type="nucleotide sequence ID" value="NZ_AEIG01000037.1"/>
</dbReference>
<evidence type="ECO:0000313" key="14">
    <source>
        <dbReference type="Proteomes" id="UP000005615"/>
    </source>
</evidence>
<keyword evidence="9 11" id="KW-0472">Membrane</keyword>
<gene>
    <name evidence="13" type="ORF">IMCC3088_1458</name>
</gene>
<dbReference type="EMBL" id="AEIG01000037">
    <property type="protein sequence ID" value="EGG29646.1"/>
    <property type="molecule type" value="Genomic_DNA"/>
</dbReference>
<name>F3L1W8_9GAMM</name>
<evidence type="ECO:0000256" key="12">
    <source>
        <dbReference type="RuleBase" id="RU003357"/>
    </source>
</evidence>
<evidence type="ECO:0000256" key="4">
    <source>
        <dbReference type="ARBA" id="ARBA00022496"/>
    </source>
</evidence>
<dbReference type="Gene3D" id="2.40.170.20">
    <property type="entry name" value="TonB-dependent receptor, beta-barrel domain"/>
    <property type="match status" value="2"/>
</dbReference>
<dbReference type="InterPro" id="IPR036942">
    <property type="entry name" value="Beta-barrel_TonB_sf"/>
</dbReference>
<accession>F3L1W8</accession>
<dbReference type="AlphaFoldDB" id="F3L1W8"/>
<dbReference type="Proteomes" id="UP000005615">
    <property type="component" value="Unassembled WGS sequence"/>
</dbReference>
<organism evidence="13 14">
    <name type="scientific">Aequoribacter fuscus</name>
    <dbReference type="NCBI Taxonomy" id="2518989"/>
    <lineage>
        <taxon>Bacteria</taxon>
        <taxon>Pseudomonadati</taxon>
        <taxon>Pseudomonadota</taxon>
        <taxon>Gammaproteobacteria</taxon>
        <taxon>Cellvibrionales</taxon>
        <taxon>Halieaceae</taxon>
        <taxon>Aequoribacter</taxon>
    </lineage>
</organism>
<dbReference type="Pfam" id="PF00593">
    <property type="entry name" value="TonB_dep_Rec_b-barrel"/>
    <property type="match status" value="1"/>
</dbReference>
<keyword evidence="14" id="KW-1185">Reference proteome</keyword>
<keyword evidence="13" id="KW-0675">Receptor</keyword>
<sequence length="851" mass="92148">MKPSTTTSKSLMTLALGAIGATAGWSGMTHADNVLMEEVIVTAQKREESNQNVPLTITALTAEAIEKRGIQNAHDIMLQTPGMGGFESPGSKGTIAVSLRGVTAGQPANLSVDPAIGMYIDGVFLGKQLASALDLAEVERIEILRGPQGTLYGRNAIGGAINFISKKPTGEFDMKVKAGFGNYGSQHYKVVMNLPAVGEVGQGIGQLSTNLVYQDRQRDPLYDDVDPNKPGYNDQNRSAWRFAAKLDVSERFSAEYTYDHSELDELNNLERIVGFNPLDPFGNVPVIGTLKGVLQGAQFWATNPAADPLIASRWIPSLQATIAAYEQADAIGNGRASKGASDVTPVTVAEGDGHALTLTWDFDDFQIKSITAQREIEQYVGGDLEDLDSRLDANGIGAYGDLVHLTLADIYGGTVAATAGLFGPGTPGVAFGSAFSQAVWDGIDAFGANQSKQDTYSEYEQFSQEFQIVGTNDLVDYAAGIYYFEDESNYTRYAVFAAPLAGNGSQIYRLETEAWAAYGQMTFRPSENSPFAVTLGVRYTEEDKSVMWDYPAYSTPFAPVPGRFATDSESYDDISYSLSVAYQPSDDLNLYGRYATGYRSGGFNGEMFGSNPFFEEKVNSWELGVKSTLLDGRVRANASVYGYVWEDIQTAKIETDNGTATSGLVNAGEADRWGGELELMGAVSDSMVVGFNYSYINGDFEEFPDLCGVDPTIPCLDGTANAVRSNSPGNQYSAFTDITLARLGNGEISAFINVAYSEATPENALWSNLVANDVFPRENPAQIMDQRTLVDAQIAWRDIAIGDGMLTVTLWGKNLLDDDYPNYSINFGALNFITEQYGDPATYGVDFTYEF</sequence>
<keyword evidence="6" id="KW-0408">Iron</keyword>
<keyword evidence="3 11" id="KW-1134">Transmembrane beta strand</keyword>
<evidence type="ECO:0000313" key="13">
    <source>
        <dbReference type="EMBL" id="EGG29646.1"/>
    </source>
</evidence>
<evidence type="ECO:0000256" key="7">
    <source>
        <dbReference type="ARBA" id="ARBA00023065"/>
    </source>
</evidence>
<dbReference type="STRING" id="2518989.IMCC3088_1458"/>
<evidence type="ECO:0000256" key="8">
    <source>
        <dbReference type="ARBA" id="ARBA00023077"/>
    </source>
</evidence>
<evidence type="ECO:0000256" key="6">
    <source>
        <dbReference type="ARBA" id="ARBA00023004"/>
    </source>
</evidence>